<evidence type="ECO:0000313" key="2">
    <source>
        <dbReference type="Proteomes" id="UP000008370"/>
    </source>
</evidence>
<dbReference type="HOGENOM" id="CLU_2292667_0_0_1"/>
<protein>
    <submittedName>
        <fullName evidence="1">Uncharacterized protein</fullName>
    </submittedName>
</protein>
<gene>
    <name evidence="1" type="ORF">PHACADRAFT_210890</name>
</gene>
<accession>K5VNZ7</accession>
<sequence>MSLLPDLIKAVNSGLVLFPGMGDAYAARDENGVLVGFLVSSLPGQLLFATEGSRAYGFSDYAARLSSDAREYFLEMIPKMSPETNEESQVTLAYISVELAR</sequence>
<proteinExistence type="predicted"/>
<keyword evidence="2" id="KW-1185">Reference proteome</keyword>
<dbReference type="AlphaFoldDB" id="K5VNZ7"/>
<reference evidence="1 2" key="1">
    <citation type="journal article" date="2012" name="BMC Genomics">
        <title>Comparative genomics of the white-rot fungi, Phanerochaete carnosa and P. chrysosporium, to elucidate the genetic basis of the distinct wood types they colonize.</title>
        <authorList>
            <person name="Suzuki H."/>
            <person name="MacDonald J."/>
            <person name="Syed K."/>
            <person name="Salamov A."/>
            <person name="Hori C."/>
            <person name="Aerts A."/>
            <person name="Henrissat B."/>
            <person name="Wiebenga A."/>
            <person name="vanKuyk P.A."/>
            <person name="Barry K."/>
            <person name="Lindquist E."/>
            <person name="LaButti K."/>
            <person name="Lapidus A."/>
            <person name="Lucas S."/>
            <person name="Coutinho P."/>
            <person name="Gong Y."/>
            <person name="Samejima M."/>
            <person name="Mahadevan R."/>
            <person name="Abou-Zaid M."/>
            <person name="de Vries R.P."/>
            <person name="Igarashi K."/>
            <person name="Yadav J.S."/>
            <person name="Grigoriev I.V."/>
            <person name="Master E.R."/>
        </authorList>
    </citation>
    <scope>NUCLEOTIDE SEQUENCE [LARGE SCALE GENOMIC DNA]</scope>
    <source>
        <strain evidence="1 2">HHB-10118-sp</strain>
    </source>
</reference>
<dbReference type="InParanoid" id="K5VNZ7"/>
<dbReference type="EMBL" id="JH930474">
    <property type="protein sequence ID" value="EKM53198.1"/>
    <property type="molecule type" value="Genomic_DNA"/>
</dbReference>
<dbReference type="Proteomes" id="UP000008370">
    <property type="component" value="Unassembled WGS sequence"/>
</dbReference>
<dbReference type="KEGG" id="pco:PHACADRAFT_210890"/>
<dbReference type="OrthoDB" id="61113at2759"/>
<organism evidence="1 2">
    <name type="scientific">Phanerochaete carnosa (strain HHB-10118-sp)</name>
    <name type="common">White-rot fungus</name>
    <name type="synonym">Peniophora carnosa</name>
    <dbReference type="NCBI Taxonomy" id="650164"/>
    <lineage>
        <taxon>Eukaryota</taxon>
        <taxon>Fungi</taxon>
        <taxon>Dikarya</taxon>
        <taxon>Basidiomycota</taxon>
        <taxon>Agaricomycotina</taxon>
        <taxon>Agaricomycetes</taxon>
        <taxon>Polyporales</taxon>
        <taxon>Phanerochaetaceae</taxon>
        <taxon>Phanerochaete</taxon>
    </lineage>
</organism>
<dbReference type="GeneID" id="18913038"/>
<name>K5VNZ7_PHACS</name>
<dbReference type="RefSeq" id="XP_007397892.1">
    <property type="nucleotide sequence ID" value="XM_007397830.1"/>
</dbReference>
<evidence type="ECO:0000313" key="1">
    <source>
        <dbReference type="EMBL" id="EKM53198.1"/>
    </source>
</evidence>